<feature type="coiled-coil region" evidence="1">
    <location>
        <begin position="160"/>
        <end position="187"/>
    </location>
</feature>
<proteinExistence type="predicted"/>
<protein>
    <recommendedName>
        <fullName evidence="5">Lipoprotein</fullName>
    </recommendedName>
</protein>
<gene>
    <name evidence="3" type="ORF">R9B83_01430</name>
</gene>
<dbReference type="RefSeq" id="WP_140031647.1">
    <property type="nucleotide sequence ID" value="NZ_AP027305.1"/>
</dbReference>
<organism evidence="3 4">
    <name type="scientific">Metamycoplasma equirhinis</name>
    <dbReference type="NCBI Taxonomy" id="92402"/>
    <lineage>
        <taxon>Bacteria</taxon>
        <taxon>Bacillati</taxon>
        <taxon>Mycoplasmatota</taxon>
        <taxon>Mycoplasmoidales</taxon>
        <taxon>Metamycoplasmataceae</taxon>
        <taxon>Metamycoplasma</taxon>
    </lineage>
</organism>
<evidence type="ECO:0000256" key="2">
    <source>
        <dbReference type="SAM" id="SignalP"/>
    </source>
</evidence>
<keyword evidence="4" id="KW-1185">Reference proteome</keyword>
<accession>A0ABZ0PC48</accession>
<reference evidence="3" key="1">
    <citation type="submission" date="2023-11" db="EMBL/GenBank/DDBJ databases">
        <title>Completed genome sequence of Mycoplasma equirhinis type strain M432/72.</title>
        <authorList>
            <person name="Spergser J."/>
        </authorList>
    </citation>
    <scope>NUCLEOTIDE SEQUENCE [LARGE SCALE GENOMIC DNA]</scope>
    <source>
        <strain evidence="3">M432/72</strain>
    </source>
</reference>
<keyword evidence="1" id="KW-0175">Coiled coil</keyword>
<dbReference type="PROSITE" id="PS51257">
    <property type="entry name" value="PROKAR_LIPOPROTEIN"/>
    <property type="match status" value="1"/>
</dbReference>
<feature type="coiled-coil region" evidence="1">
    <location>
        <begin position="67"/>
        <end position="112"/>
    </location>
</feature>
<name>A0ABZ0PC48_9BACT</name>
<feature type="chain" id="PRO_5047549913" description="Lipoprotein" evidence="2">
    <location>
        <begin position="25"/>
        <end position="189"/>
    </location>
</feature>
<evidence type="ECO:0000313" key="4">
    <source>
        <dbReference type="Proteomes" id="UP001303601"/>
    </source>
</evidence>
<evidence type="ECO:0000313" key="3">
    <source>
        <dbReference type="EMBL" id="WPB54205.1"/>
    </source>
</evidence>
<evidence type="ECO:0000256" key="1">
    <source>
        <dbReference type="SAM" id="Coils"/>
    </source>
</evidence>
<dbReference type="EMBL" id="CP137845">
    <property type="protein sequence ID" value="WPB54205.1"/>
    <property type="molecule type" value="Genomic_DNA"/>
</dbReference>
<sequence length="189" mass="21827">MKKKIYLPIMVAGLGMCATIPVLSSSCNFSNVKYKLLNGLKSKMISLIGDVNEYFKDDKDTDIKEFKDKLTKMVNDMQNEKIAKNNELKDFINNYENKFNDLISLYIKLKQEKYNIIADYYIAKTSLLNYVKTELINPKYAEVAKKANEKINKLPQTVDMSIAKKEILKYTEEINNILKEAKEEKAKIG</sequence>
<dbReference type="GeneID" id="94493531"/>
<evidence type="ECO:0008006" key="5">
    <source>
        <dbReference type="Google" id="ProtNLM"/>
    </source>
</evidence>
<feature type="signal peptide" evidence="2">
    <location>
        <begin position="1"/>
        <end position="24"/>
    </location>
</feature>
<keyword evidence="2" id="KW-0732">Signal</keyword>
<dbReference type="Proteomes" id="UP001303601">
    <property type="component" value="Chromosome"/>
</dbReference>